<organism evidence="1 2">
    <name type="scientific">Dermatophagoides pteronyssinus</name>
    <name type="common">European house dust mite</name>
    <dbReference type="NCBI Taxonomy" id="6956"/>
    <lineage>
        <taxon>Eukaryota</taxon>
        <taxon>Metazoa</taxon>
        <taxon>Ecdysozoa</taxon>
        <taxon>Arthropoda</taxon>
        <taxon>Chelicerata</taxon>
        <taxon>Arachnida</taxon>
        <taxon>Acari</taxon>
        <taxon>Acariformes</taxon>
        <taxon>Sarcoptiformes</taxon>
        <taxon>Astigmata</taxon>
        <taxon>Psoroptidia</taxon>
        <taxon>Analgoidea</taxon>
        <taxon>Pyroglyphidae</taxon>
        <taxon>Dermatophagoidinae</taxon>
        <taxon>Dermatophagoides</taxon>
    </lineage>
</organism>
<accession>A0ABQ8JK78</accession>
<protein>
    <submittedName>
        <fullName evidence="1">Uncharacterized protein</fullName>
    </submittedName>
</protein>
<reference evidence="1 2" key="1">
    <citation type="journal article" date="2018" name="J. Allergy Clin. Immunol.">
        <title>High-quality assembly of Dermatophagoides pteronyssinus genome and transcriptome reveals a wide range of novel allergens.</title>
        <authorList>
            <person name="Liu X.Y."/>
            <person name="Yang K.Y."/>
            <person name="Wang M.Q."/>
            <person name="Kwok J.S."/>
            <person name="Zeng X."/>
            <person name="Yang Z."/>
            <person name="Xiao X.J."/>
            <person name="Lau C.P."/>
            <person name="Li Y."/>
            <person name="Huang Z.M."/>
            <person name="Ba J.G."/>
            <person name="Yim A.K."/>
            <person name="Ouyang C.Y."/>
            <person name="Ngai S.M."/>
            <person name="Chan T.F."/>
            <person name="Leung E.L."/>
            <person name="Liu L."/>
            <person name="Liu Z.G."/>
            <person name="Tsui S.K."/>
        </authorList>
    </citation>
    <scope>NUCLEOTIDE SEQUENCE [LARGE SCALE GENOMIC DNA]</scope>
    <source>
        <strain evidence="1">Derp</strain>
    </source>
</reference>
<comment type="caution">
    <text evidence="1">The sequence shown here is derived from an EMBL/GenBank/DDBJ whole genome shotgun (WGS) entry which is preliminary data.</text>
</comment>
<reference evidence="1 2" key="2">
    <citation type="journal article" date="2022" name="Mol. Biol. Evol.">
        <title>Comparative Genomics Reveals Insights into the Divergent Evolution of Astigmatic Mites and Household Pest Adaptations.</title>
        <authorList>
            <person name="Xiong Q."/>
            <person name="Wan A.T."/>
            <person name="Liu X."/>
            <person name="Fung C.S."/>
            <person name="Xiao X."/>
            <person name="Malainual N."/>
            <person name="Hou J."/>
            <person name="Wang L."/>
            <person name="Wang M."/>
            <person name="Yang K.Y."/>
            <person name="Cui Y."/>
            <person name="Leung E.L."/>
            <person name="Nong W."/>
            <person name="Shin S.K."/>
            <person name="Au S.W."/>
            <person name="Jeong K.Y."/>
            <person name="Chew F.T."/>
            <person name="Hui J.H."/>
            <person name="Leung T.F."/>
            <person name="Tungtrongchitr A."/>
            <person name="Zhong N."/>
            <person name="Liu Z."/>
            <person name="Tsui S.K."/>
        </authorList>
    </citation>
    <scope>NUCLEOTIDE SEQUENCE [LARGE SCALE GENOMIC DNA]</scope>
    <source>
        <strain evidence="1">Derp</strain>
    </source>
</reference>
<sequence>MSFDLHHSNESGYDDTNDSNILVVWLNTNKVSSSDDQIKYIIEFRKRNEKTGFLGENFSKN</sequence>
<proteinExistence type="predicted"/>
<dbReference type="Proteomes" id="UP000887458">
    <property type="component" value="Unassembled WGS sequence"/>
</dbReference>
<gene>
    <name evidence="1" type="ORF">DERP_008110</name>
</gene>
<dbReference type="EMBL" id="NJHN03000035">
    <property type="protein sequence ID" value="KAH9422847.1"/>
    <property type="molecule type" value="Genomic_DNA"/>
</dbReference>
<name>A0ABQ8JK78_DERPT</name>
<evidence type="ECO:0000313" key="1">
    <source>
        <dbReference type="EMBL" id="KAH9422847.1"/>
    </source>
</evidence>
<keyword evidence="2" id="KW-1185">Reference proteome</keyword>
<evidence type="ECO:0000313" key="2">
    <source>
        <dbReference type="Proteomes" id="UP000887458"/>
    </source>
</evidence>